<organism evidence="7 8">
    <name type="scientific">Malassezia furfur</name>
    <name type="common">Pityriasis versicolor infection agent</name>
    <name type="synonym">Pityrosporum furfur</name>
    <dbReference type="NCBI Taxonomy" id="55194"/>
    <lineage>
        <taxon>Eukaryota</taxon>
        <taxon>Fungi</taxon>
        <taxon>Dikarya</taxon>
        <taxon>Basidiomycota</taxon>
        <taxon>Ustilaginomycotina</taxon>
        <taxon>Malasseziomycetes</taxon>
        <taxon>Malasseziales</taxon>
        <taxon>Malasseziaceae</taxon>
        <taxon>Malassezia</taxon>
    </lineage>
</organism>
<keyword evidence="5" id="KW-0813">Transport</keyword>
<protein>
    <recommendedName>
        <fullName evidence="5">Vacuolar protein-sorting-associated protein 36</fullName>
    </recommendedName>
    <alternativeName>
        <fullName evidence="5">ESCRT-II complex subunit VPS36</fullName>
    </alternativeName>
</protein>
<dbReference type="InterPro" id="IPR036388">
    <property type="entry name" value="WH-like_DNA-bd_sf"/>
</dbReference>
<keyword evidence="8" id="KW-1185">Reference proteome</keyword>
<evidence type="ECO:0000259" key="6">
    <source>
        <dbReference type="SMART" id="SM00547"/>
    </source>
</evidence>
<comment type="subunit">
    <text evidence="5">Component of the endosomal sorting complex required for transport II (ESCRT-II).</text>
</comment>
<dbReference type="Gene3D" id="2.30.29.30">
    <property type="entry name" value="Pleckstrin-homology domain (PH domain)/Phosphotyrosine-binding domain (PTB)"/>
    <property type="match status" value="1"/>
</dbReference>
<dbReference type="PANTHER" id="PTHR13128">
    <property type="entry name" value="VACUOLAR PROTEIN-SORTING-ASSOCIATED PROTEIN 36"/>
    <property type="match status" value="1"/>
</dbReference>
<accession>A0ABY8EN71</accession>
<dbReference type="Pfam" id="PF04157">
    <property type="entry name" value="EAP30"/>
    <property type="match status" value="1"/>
</dbReference>
<evidence type="ECO:0000256" key="2">
    <source>
        <dbReference type="ARBA" id="ARBA00022723"/>
    </source>
</evidence>
<dbReference type="InterPro" id="IPR011993">
    <property type="entry name" value="PH-like_dom_sf"/>
</dbReference>
<keyword evidence="7" id="KW-0378">Hydrolase</keyword>
<comment type="function">
    <text evidence="5">Component of the ESCRT-II complex (endosomal sorting complex required for transport II), which is required for multivesicular body (MVB) formation and sorting of endosomal cargo proteins into MVBs.</text>
</comment>
<keyword evidence="3" id="KW-0863">Zinc-finger</keyword>
<dbReference type="SMART" id="SM00547">
    <property type="entry name" value="ZnF_RBZ"/>
    <property type="match status" value="2"/>
</dbReference>
<comment type="subcellular location">
    <subcellularLocation>
        <location evidence="5">Cytoplasm</location>
    </subcellularLocation>
    <subcellularLocation>
        <location evidence="5">Endosome</location>
    </subcellularLocation>
</comment>
<dbReference type="EMBL" id="CP046234">
    <property type="protein sequence ID" value="WFD47007.1"/>
    <property type="molecule type" value="Genomic_DNA"/>
</dbReference>
<dbReference type="GO" id="GO:0004040">
    <property type="term" value="F:amidase activity"/>
    <property type="evidence" value="ECO:0007669"/>
    <property type="project" value="UniProtKB-EC"/>
</dbReference>
<dbReference type="Proteomes" id="UP000818624">
    <property type="component" value="Chromosome 1"/>
</dbReference>
<dbReference type="Pfam" id="PF11605">
    <property type="entry name" value="Vps36_ESCRT-II"/>
    <property type="match status" value="1"/>
</dbReference>
<keyword evidence="5" id="KW-0967">Endosome</keyword>
<feature type="domain" description="RanBP2-type" evidence="6">
    <location>
        <begin position="162"/>
        <end position="182"/>
    </location>
</feature>
<evidence type="ECO:0000256" key="4">
    <source>
        <dbReference type="ARBA" id="ARBA00022833"/>
    </source>
</evidence>
<proteinExistence type="inferred from homology"/>
<sequence length="381" mass="40567">MERWERWEMRAADVRAALAPGEALLAEQGGVGMYDRQEKAPLRAAGTAVLTTHRLAYVDAARAEQSCFVRLDTIRQTEHYAGFLKSSPKITVMLREQAAAPAGPWTCAVCGFQNTNATSLDVCALCGVARPADAAVAAPSGHAAAPLPVSAPPASAGPEKGCPRCTFLNHPAMTHCEMCEAPLAPAAAPAPVEAPAPTPAPTPAPAPTAPPYVKLSFRKGGDKAFYAQLRSTLQSKPWLAEPRRRRPAAGIDGVLIQDTAPVAPAPDAFQDLEALMKQAKQMVDLAATLRTQLERRERVLARDGQQSHDETGSMIQSALVQLGLAAPAVTPEMVKSEREYHVELARELASLLTAPNGMLDRGVLALDEVWGLWNRARGTGT</sequence>
<dbReference type="InterPro" id="IPR021648">
    <property type="entry name" value="GLUE_dom"/>
</dbReference>
<keyword evidence="5" id="KW-0963">Cytoplasm</keyword>
<keyword evidence="4" id="KW-0862">Zinc</keyword>
<dbReference type="PANTHER" id="PTHR13128:SF12">
    <property type="entry name" value="VACUOLAR PROTEIN-SORTING-ASSOCIATED PROTEIN 36"/>
    <property type="match status" value="1"/>
</dbReference>
<dbReference type="InterPro" id="IPR037855">
    <property type="entry name" value="Vps36"/>
</dbReference>
<dbReference type="SUPFAM" id="SSF50729">
    <property type="entry name" value="PH domain-like"/>
    <property type="match status" value="2"/>
</dbReference>
<evidence type="ECO:0000256" key="1">
    <source>
        <dbReference type="ARBA" id="ARBA00009697"/>
    </source>
</evidence>
<dbReference type="Gene3D" id="2.30.30.380">
    <property type="entry name" value="Zn-finger domain of Sec23/24"/>
    <property type="match status" value="1"/>
</dbReference>
<keyword evidence="5" id="KW-0653">Protein transport</keyword>
<keyword evidence="2" id="KW-0479">Metal-binding</keyword>
<evidence type="ECO:0000256" key="3">
    <source>
        <dbReference type="ARBA" id="ARBA00022771"/>
    </source>
</evidence>
<dbReference type="Gene3D" id="6.10.140.260">
    <property type="match status" value="1"/>
</dbReference>
<name>A0ABY8EN71_MALFU</name>
<reference evidence="7 8" key="1">
    <citation type="journal article" date="2020" name="Elife">
        <title>Loss of centromere function drives karyotype evolution in closely related Malassezia species.</title>
        <authorList>
            <person name="Sankaranarayanan S.R."/>
            <person name="Ianiri G."/>
            <person name="Coelho M.A."/>
            <person name="Reza M.H."/>
            <person name="Thimmappa B.C."/>
            <person name="Ganguly P."/>
            <person name="Vadnala R.N."/>
            <person name="Sun S."/>
            <person name="Siddharthan R."/>
            <person name="Tellgren-Roth C."/>
            <person name="Dawson T.L."/>
            <person name="Heitman J."/>
            <person name="Sanyal K."/>
        </authorList>
    </citation>
    <scope>NUCLEOTIDE SEQUENCE [LARGE SCALE GENOMIC DNA]</scope>
    <source>
        <strain evidence="7">CBS14141</strain>
    </source>
</reference>
<evidence type="ECO:0000313" key="7">
    <source>
        <dbReference type="EMBL" id="WFD47007.1"/>
    </source>
</evidence>
<dbReference type="InterPro" id="IPR040608">
    <property type="entry name" value="Snf8/Vps36"/>
</dbReference>
<evidence type="ECO:0000256" key="5">
    <source>
        <dbReference type="RuleBase" id="RU367095"/>
    </source>
</evidence>
<comment type="similarity">
    <text evidence="1 5">Belongs to the VPS36 family.</text>
</comment>
<dbReference type="InterPro" id="IPR001876">
    <property type="entry name" value="Znf_RanBP2"/>
</dbReference>
<dbReference type="Gene3D" id="4.10.1060.10">
    <property type="entry name" value="Zinc finger, RanBP2-type"/>
    <property type="match status" value="1"/>
</dbReference>
<feature type="domain" description="RanBP2-type" evidence="6">
    <location>
        <begin position="103"/>
        <end position="129"/>
    </location>
</feature>
<evidence type="ECO:0000313" key="8">
    <source>
        <dbReference type="Proteomes" id="UP000818624"/>
    </source>
</evidence>
<gene>
    <name evidence="7" type="primary">VPS36</name>
    <name evidence="7" type="ORF">GLX27_001651</name>
</gene>
<dbReference type="Gene3D" id="1.10.10.10">
    <property type="entry name" value="Winged helix-like DNA-binding domain superfamily/Winged helix DNA-binding domain"/>
    <property type="match status" value="1"/>
</dbReference>